<gene>
    <name evidence="8" type="ORF">F3Y22_tig00111993pilonHSYRG00086</name>
</gene>
<keyword evidence="9" id="KW-1185">Reference proteome</keyword>
<evidence type="ECO:0000256" key="4">
    <source>
        <dbReference type="ARBA" id="ARBA00023136"/>
    </source>
</evidence>
<feature type="transmembrane region" description="Helical" evidence="6">
    <location>
        <begin position="141"/>
        <end position="164"/>
    </location>
</feature>
<sequence>MSPVGSGQRVGSVNGRVGQWSGRVRPVKPVNYNKPHFESSPRAGAARGVTYQPRFKFLNGGELDFNSAESLTAPPPTRTAVYGDKDDTVGIGTTPGTRCYVLGTVETFLKALPSAGIFTETTTKVNGTVSELIQSISTHDLVAPAFLIPFVFSIFCIFIGVFLAKKDDPSPGVTGLSLESFKDNSNSDYHNTNSAGIPDAEGNVHWNFQKESSRLLAFALVGLSFPAVTGIMAGSNRSAFLKDTQHSIPVGTLAATLTTTGLCLVFVLLFGAVATRDKLLTDRLLTDTIAWPFPAIIHIGIIPSTLGAVLQSLTGAPRLLAAISNDDILPVLNYFKVADGSEPYMATLFTSFICMGCVIIGNLDLIHHL</sequence>
<dbReference type="InterPro" id="IPR004842">
    <property type="entry name" value="SLC12A_fam"/>
</dbReference>
<organism evidence="8 9">
    <name type="scientific">Hibiscus syriacus</name>
    <name type="common">Rose of Sharon</name>
    <dbReference type="NCBI Taxonomy" id="106335"/>
    <lineage>
        <taxon>Eukaryota</taxon>
        <taxon>Viridiplantae</taxon>
        <taxon>Streptophyta</taxon>
        <taxon>Embryophyta</taxon>
        <taxon>Tracheophyta</taxon>
        <taxon>Spermatophyta</taxon>
        <taxon>Magnoliopsida</taxon>
        <taxon>eudicotyledons</taxon>
        <taxon>Gunneridae</taxon>
        <taxon>Pentapetalae</taxon>
        <taxon>rosids</taxon>
        <taxon>malvids</taxon>
        <taxon>Malvales</taxon>
        <taxon>Malvaceae</taxon>
        <taxon>Malvoideae</taxon>
        <taxon>Hibiscus</taxon>
    </lineage>
</organism>
<dbReference type="PANTHER" id="PTHR11827">
    <property type="entry name" value="SOLUTE CARRIER FAMILY 12, CATION COTRANSPORTERS"/>
    <property type="match status" value="1"/>
</dbReference>
<feature type="domain" description="Amino acid permease/ SLC12A" evidence="7">
    <location>
        <begin position="148"/>
        <end position="364"/>
    </location>
</feature>
<feature type="transmembrane region" description="Helical" evidence="6">
    <location>
        <begin position="253"/>
        <end position="276"/>
    </location>
</feature>
<evidence type="ECO:0000313" key="9">
    <source>
        <dbReference type="Proteomes" id="UP000436088"/>
    </source>
</evidence>
<feature type="transmembrane region" description="Helical" evidence="6">
    <location>
        <begin position="288"/>
        <end position="310"/>
    </location>
</feature>
<evidence type="ECO:0000256" key="1">
    <source>
        <dbReference type="ARBA" id="ARBA00004141"/>
    </source>
</evidence>
<dbReference type="Gene3D" id="1.20.1740.10">
    <property type="entry name" value="Amino acid/polyamine transporter I"/>
    <property type="match status" value="1"/>
</dbReference>
<keyword evidence="3 6" id="KW-1133">Transmembrane helix</keyword>
<reference evidence="8" key="1">
    <citation type="submission" date="2019-09" db="EMBL/GenBank/DDBJ databases">
        <title>Draft genome information of white flower Hibiscus syriacus.</title>
        <authorList>
            <person name="Kim Y.-M."/>
        </authorList>
    </citation>
    <scope>NUCLEOTIDE SEQUENCE [LARGE SCALE GENOMIC DNA]</scope>
    <source>
        <strain evidence="8">YM2019G1</strain>
    </source>
</reference>
<evidence type="ECO:0000259" key="7">
    <source>
        <dbReference type="Pfam" id="PF00324"/>
    </source>
</evidence>
<evidence type="ECO:0000256" key="5">
    <source>
        <dbReference type="SAM" id="MobiDB-lite"/>
    </source>
</evidence>
<comment type="subcellular location">
    <subcellularLocation>
        <location evidence="1">Membrane</location>
        <topology evidence="1">Multi-pass membrane protein</topology>
    </subcellularLocation>
</comment>
<keyword evidence="2 6" id="KW-0812">Transmembrane</keyword>
<feature type="transmembrane region" description="Helical" evidence="6">
    <location>
        <begin position="215"/>
        <end position="233"/>
    </location>
</feature>
<proteinExistence type="predicted"/>
<dbReference type="Proteomes" id="UP000436088">
    <property type="component" value="Unassembled WGS sequence"/>
</dbReference>
<dbReference type="AlphaFoldDB" id="A0A6A2X7B6"/>
<dbReference type="Pfam" id="PF00324">
    <property type="entry name" value="AA_permease"/>
    <property type="match status" value="1"/>
</dbReference>
<dbReference type="GO" id="GO:0015377">
    <property type="term" value="F:chloride:monoatomic cation symporter activity"/>
    <property type="evidence" value="ECO:0007669"/>
    <property type="project" value="InterPro"/>
</dbReference>
<evidence type="ECO:0000256" key="2">
    <source>
        <dbReference type="ARBA" id="ARBA00022692"/>
    </source>
</evidence>
<dbReference type="GO" id="GO:0016020">
    <property type="term" value="C:membrane"/>
    <property type="evidence" value="ECO:0007669"/>
    <property type="project" value="UniProtKB-SubCell"/>
</dbReference>
<feature type="region of interest" description="Disordered" evidence="5">
    <location>
        <begin position="1"/>
        <end position="20"/>
    </location>
</feature>
<dbReference type="EMBL" id="VEPZ02001481">
    <property type="protein sequence ID" value="KAE8671131.1"/>
    <property type="molecule type" value="Genomic_DNA"/>
</dbReference>
<feature type="transmembrane region" description="Helical" evidence="6">
    <location>
        <begin position="344"/>
        <end position="366"/>
    </location>
</feature>
<protein>
    <submittedName>
        <fullName evidence="8">Cation-chloride cotransporter 1</fullName>
    </submittedName>
</protein>
<evidence type="ECO:0000313" key="8">
    <source>
        <dbReference type="EMBL" id="KAE8671131.1"/>
    </source>
</evidence>
<dbReference type="InterPro" id="IPR004841">
    <property type="entry name" value="AA-permease/SLC12A_dom"/>
</dbReference>
<evidence type="ECO:0000256" key="6">
    <source>
        <dbReference type="SAM" id="Phobius"/>
    </source>
</evidence>
<evidence type="ECO:0000256" key="3">
    <source>
        <dbReference type="ARBA" id="ARBA00022989"/>
    </source>
</evidence>
<comment type="caution">
    <text evidence="8">The sequence shown here is derived from an EMBL/GenBank/DDBJ whole genome shotgun (WGS) entry which is preliminary data.</text>
</comment>
<keyword evidence="4 6" id="KW-0472">Membrane</keyword>
<dbReference type="PANTHER" id="PTHR11827:SF100">
    <property type="entry name" value="CATION-CHLORIDE COTRANSPORTER 1"/>
    <property type="match status" value="1"/>
</dbReference>
<name>A0A6A2X7B6_HIBSY</name>
<accession>A0A6A2X7B6</accession>